<dbReference type="RefSeq" id="WP_079473670.1">
    <property type="nucleotide sequence ID" value="NZ_FUZZ01000008.1"/>
</dbReference>
<dbReference type="Proteomes" id="UP000190166">
    <property type="component" value="Unassembled WGS sequence"/>
</dbReference>
<evidence type="ECO:0000313" key="1">
    <source>
        <dbReference type="EMBL" id="SKD10507.1"/>
    </source>
</evidence>
<reference evidence="1 2" key="1">
    <citation type="submission" date="2017-02" db="EMBL/GenBank/DDBJ databases">
        <authorList>
            <person name="Peterson S.W."/>
        </authorList>
    </citation>
    <scope>NUCLEOTIDE SEQUENCE [LARGE SCALE GENOMIC DNA]</scope>
    <source>
        <strain evidence="1 2">DSM 18108</strain>
    </source>
</reference>
<sequence length="255" mass="28457">MFQFSYKKSFKAIVLAGGLLIFGISCKKQVPEEIFPASLTIVNGINDTTSFLSAYFGNSQPRFYNRLAYISNGSSFDYGTDKMDQPLTLFRNYDTLQPSKAFLKTSLKLEPGGIFTHFVYGSPTDVKQKTVKEQLPSRSLNDSVANLRIINLFGNRPIDVRQLEPVPGTMVTNLPYEQLTGFIKVPVNASVINFRFEVRDHATGVPLDTLSEVNIYPGSTMLNTSWLFKARTMVVTGTWTSEGVFSARTTSIGHY</sequence>
<accession>A0A1T5PCZ3</accession>
<evidence type="ECO:0008006" key="3">
    <source>
        <dbReference type="Google" id="ProtNLM"/>
    </source>
</evidence>
<organism evidence="1 2">
    <name type="scientific">Chitinophaga ginsengisegetis</name>
    <dbReference type="NCBI Taxonomy" id="393003"/>
    <lineage>
        <taxon>Bacteria</taxon>
        <taxon>Pseudomonadati</taxon>
        <taxon>Bacteroidota</taxon>
        <taxon>Chitinophagia</taxon>
        <taxon>Chitinophagales</taxon>
        <taxon>Chitinophagaceae</taxon>
        <taxon>Chitinophaga</taxon>
    </lineage>
</organism>
<protein>
    <recommendedName>
        <fullName evidence="3">DUF4397 domain-containing protein</fullName>
    </recommendedName>
</protein>
<dbReference type="PROSITE" id="PS51257">
    <property type="entry name" value="PROKAR_LIPOPROTEIN"/>
    <property type="match status" value="1"/>
</dbReference>
<dbReference type="STRING" id="393003.SAMN05660461_6425"/>
<proteinExistence type="predicted"/>
<dbReference type="AlphaFoldDB" id="A0A1T5PCZ3"/>
<evidence type="ECO:0000313" key="2">
    <source>
        <dbReference type="Proteomes" id="UP000190166"/>
    </source>
</evidence>
<name>A0A1T5PCZ3_9BACT</name>
<keyword evidence="2" id="KW-1185">Reference proteome</keyword>
<dbReference type="EMBL" id="FUZZ01000008">
    <property type="protein sequence ID" value="SKD10507.1"/>
    <property type="molecule type" value="Genomic_DNA"/>
</dbReference>
<gene>
    <name evidence="1" type="ORF">SAMN05660461_6425</name>
</gene>